<proteinExistence type="predicted"/>
<protein>
    <submittedName>
        <fullName evidence="1">Uncharacterized protein</fullName>
    </submittedName>
</protein>
<evidence type="ECO:0000313" key="1">
    <source>
        <dbReference type="EMBL" id="DAF55592.1"/>
    </source>
</evidence>
<accession>A0A8S5SXG9</accession>
<organism evidence="1">
    <name type="scientific">Siphoviridae sp. ctBtT10</name>
    <dbReference type="NCBI Taxonomy" id="2827805"/>
    <lineage>
        <taxon>Viruses</taxon>
        <taxon>Duplodnaviria</taxon>
        <taxon>Heunggongvirae</taxon>
        <taxon>Uroviricota</taxon>
        <taxon>Caudoviricetes</taxon>
    </lineage>
</organism>
<reference evidence="1" key="1">
    <citation type="journal article" date="2021" name="Proc. Natl. Acad. Sci. U.S.A.">
        <title>A Catalog of Tens of Thousands of Viruses from Human Metagenomes Reveals Hidden Associations with Chronic Diseases.</title>
        <authorList>
            <person name="Tisza M.J."/>
            <person name="Buck C.B."/>
        </authorList>
    </citation>
    <scope>NUCLEOTIDE SEQUENCE</scope>
    <source>
        <strain evidence="1">CtBtT10</strain>
    </source>
</reference>
<dbReference type="EMBL" id="BK032694">
    <property type="protein sequence ID" value="DAF55592.1"/>
    <property type="molecule type" value="Genomic_DNA"/>
</dbReference>
<sequence>MNKIDFKKVKTDGNLFREFERYMKGYFNMQITKEQFLNFVDLCEKKKFFLNPFQMCAWLLNKPVEVIVDRWYEAKRMK</sequence>
<name>A0A8S5SXG9_9CAUD</name>